<sequence>MRKDIYKAIIFAVAMVFCFTANAQLGSNKKQFSRQDSLRGSLRPERDWWNVTRYDIAVSVDIPRKFIKGNVDISYKVLHVSSNNLMQIDLQEPMQIDRVEYLDTKKALSFTREGNVYWLQHSSPPQPGSEQKLRIYFKGHPKVAVRAPWDGGWVWTKDSLGRDWVTVACQGLGASVWYPCKDHQSDEPDKGASLSITVPDSLTAIGNGRLIGTTAHANGTTTWKWEVTSPINTYNIVPYIGKYVNFKDALQGLKGQLDLSYWVLDYNLSRARQQFAVVPEMIRCFEDWMGPYPFYEDSYKLVESPHLGMEHQSAVAYGNRYRMGYLGRDLSNSGWGLKWDFIIIHESGHEWFGNNITSKDIADMWVHEGFTNYTETMFTECLFGKKAGSEYVIGLRNAIQNDIPIIGPYGVNKEGSGDMYYKGSNMIHTIRQVIDNDSIFKDILRGLNKDFYHQTVTGKQVEEYISRKSGKDLSKIFEQYLRTVQIPELQYYKKGKYIFYKWENVVKGFDMPIKLTNGKWIYPKETLKKIALDELGDTGFEVIPDFYITVKEI</sequence>
<dbReference type="InterPro" id="IPR045357">
    <property type="entry name" value="Aminopeptidase_N-like_N"/>
</dbReference>
<feature type="domain" description="Aminopeptidase N-like N-terminal" evidence="3">
    <location>
        <begin position="53"/>
        <end position="234"/>
    </location>
</feature>
<evidence type="ECO:0000313" key="5">
    <source>
        <dbReference type="Proteomes" id="UP001357452"/>
    </source>
</evidence>
<gene>
    <name evidence="4" type="ORF">V2H41_10525</name>
</gene>
<comment type="caution">
    <text evidence="4">The sequence shown here is derived from an EMBL/GenBank/DDBJ whole genome shotgun (WGS) entry which is preliminary data.</text>
</comment>
<dbReference type="Gene3D" id="2.60.40.1730">
    <property type="entry name" value="tricorn interacting facor f3 domain"/>
    <property type="match status" value="1"/>
</dbReference>
<dbReference type="SUPFAM" id="SSF55486">
    <property type="entry name" value="Metalloproteases ('zincins'), catalytic domain"/>
    <property type="match status" value="1"/>
</dbReference>
<dbReference type="Proteomes" id="UP001357452">
    <property type="component" value="Unassembled WGS sequence"/>
</dbReference>
<dbReference type="Pfam" id="PF17900">
    <property type="entry name" value="Peptidase_M1_N"/>
    <property type="match status" value="1"/>
</dbReference>
<keyword evidence="1" id="KW-0732">Signal</keyword>
<reference evidence="4 5" key="1">
    <citation type="submission" date="2024-01" db="EMBL/GenBank/DDBJ databases">
        <title>Niabella digestum sp. nov., isolated from waste digestion system.</title>
        <authorList>
            <person name="Zhang L."/>
        </authorList>
    </citation>
    <scope>NUCLEOTIDE SEQUENCE [LARGE SCALE GENOMIC DNA]</scope>
    <source>
        <strain evidence="4 5">A18</strain>
    </source>
</reference>
<organism evidence="4 5">
    <name type="scientific">Niabella digestorum</name>
    <dbReference type="NCBI Taxonomy" id="3117701"/>
    <lineage>
        <taxon>Bacteria</taxon>
        <taxon>Pseudomonadati</taxon>
        <taxon>Bacteroidota</taxon>
        <taxon>Chitinophagia</taxon>
        <taxon>Chitinophagales</taxon>
        <taxon>Chitinophagaceae</taxon>
        <taxon>Niabella</taxon>
    </lineage>
</organism>
<keyword evidence="5" id="KW-1185">Reference proteome</keyword>
<dbReference type="PANTHER" id="PTHR45726">
    <property type="entry name" value="LEUKOTRIENE A-4 HYDROLASE"/>
    <property type="match status" value="1"/>
</dbReference>
<feature type="chain" id="PRO_5047063716" evidence="1">
    <location>
        <begin position="24"/>
        <end position="553"/>
    </location>
</feature>
<evidence type="ECO:0000256" key="1">
    <source>
        <dbReference type="SAM" id="SignalP"/>
    </source>
</evidence>
<dbReference type="SUPFAM" id="SSF63737">
    <property type="entry name" value="Leukotriene A4 hydrolase N-terminal domain"/>
    <property type="match status" value="1"/>
</dbReference>
<dbReference type="EMBL" id="JAZGLY010000005">
    <property type="protein sequence ID" value="MEE6187706.1"/>
    <property type="molecule type" value="Genomic_DNA"/>
</dbReference>
<dbReference type="RefSeq" id="WP_330975113.1">
    <property type="nucleotide sequence ID" value="NZ_JAZGLY010000005.1"/>
</dbReference>
<evidence type="ECO:0000259" key="2">
    <source>
        <dbReference type="Pfam" id="PF01433"/>
    </source>
</evidence>
<feature type="signal peptide" evidence="1">
    <location>
        <begin position="1"/>
        <end position="23"/>
    </location>
</feature>
<feature type="domain" description="Peptidase M1 membrane alanine aminopeptidase" evidence="2">
    <location>
        <begin position="280"/>
        <end position="480"/>
    </location>
</feature>
<dbReference type="InterPro" id="IPR014782">
    <property type="entry name" value="Peptidase_M1_dom"/>
</dbReference>
<name>A0ABU7RI65_9BACT</name>
<keyword evidence="4" id="KW-0378">Hydrolase</keyword>
<dbReference type="EC" id="3.4.11.-" evidence="4"/>
<dbReference type="InterPro" id="IPR034015">
    <property type="entry name" value="M1_LTA4H"/>
</dbReference>
<dbReference type="InterPro" id="IPR027268">
    <property type="entry name" value="Peptidase_M4/M1_CTD_sf"/>
</dbReference>
<proteinExistence type="predicted"/>
<dbReference type="GO" id="GO:0004177">
    <property type="term" value="F:aminopeptidase activity"/>
    <property type="evidence" value="ECO:0007669"/>
    <property type="project" value="UniProtKB-KW"/>
</dbReference>
<evidence type="ECO:0000259" key="3">
    <source>
        <dbReference type="Pfam" id="PF17900"/>
    </source>
</evidence>
<keyword evidence="4" id="KW-0031">Aminopeptidase</keyword>
<dbReference type="Pfam" id="PF01433">
    <property type="entry name" value="Peptidase_M1"/>
    <property type="match status" value="1"/>
</dbReference>
<accession>A0ABU7RI65</accession>
<dbReference type="Gene3D" id="1.10.390.10">
    <property type="entry name" value="Neutral Protease Domain 2"/>
    <property type="match status" value="1"/>
</dbReference>
<dbReference type="CDD" id="cd09603">
    <property type="entry name" value="M1_APN_like"/>
    <property type="match status" value="1"/>
</dbReference>
<dbReference type="PANTHER" id="PTHR45726:SF3">
    <property type="entry name" value="LEUKOTRIENE A-4 HYDROLASE"/>
    <property type="match status" value="1"/>
</dbReference>
<protein>
    <submittedName>
        <fullName evidence="4">M1 family metallopeptidase</fullName>
        <ecNumber evidence="4">3.4.11.-</ecNumber>
    </submittedName>
</protein>
<dbReference type="InterPro" id="IPR042097">
    <property type="entry name" value="Aminopeptidase_N-like_N_sf"/>
</dbReference>
<evidence type="ECO:0000313" key="4">
    <source>
        <dbReference type="EMBL" id="MEE6187706.1"/>
    </source>
</evidence>
<keyword evidence="4" id="KW-0645">Protease</keyword>